<keyword evidence="10" id="KW-0238">DNA-binding</keyword>
<dbReference type="GO" id="GO:0005886">
    <property type="term" value="C:plasma membrane"/>
    <property type="evidence" value="ECO:0007669"/>
    <property type="project" value="UniProtKB-SubCell"/>
</dbReference>
<keyword evidence="8 14" id="KW-0067">ATP-binding</keyword>
<proteinExistence type="inferred from homology"/>
<feature type="transmembrane region" description="Helical" evidence="15">
    <location>
        <begin position="117"/>
        <end position="136"/>
    </location>
</feature>
<accession>A0A519BDG6</accession>
<dbReference type="PROSITE" id="PS50901">
    <property type="entry name" value="FTSK"/>
    <property type="match status" value="1"/>
</dbReference>
<dbReference type="EMBL" id="SGBD01000001">
    <property type="protein sequence ID" value="RZD15313.1"/>
    <property type="molecule type" value="Genomic_DNA"/>
</dbReference>
<dbReference type="InterPro" id="IPR036390">
    <property type="entry name" value="WH_DNA-bd_sf"/>
</dbReference>
<name>A0A519BDG6_9DELT</name>
<gene>
    <name evidence="17" type="ORF">EVJ47_03310</name>
</gene>
<evidence type="ECO:0000256" key="14">
    <source>
        <dbReference type="PROSITE-ProRule" id="PRU00289"/>
    </source>
</evidence>
<dbReference type="Pfam" id="PF17854">
    <property type="entry name" value="FtsK_alpha"/>
    <property type="match status" value="1"/>
</dbReference>
<evidence type="ECO:0000256" key="9">
    <source>
        <dbReference type="ARBA" id="ARBA00022989"/>
    </source>
</evidence>
<dbReference type="Pfam" id="PF09397">
    <property type="entry name" value="FtsK_gamma"/>
    <property type="match status" value="1"/>
</dbReference>
<comment type="subcellular location">
    <subcellularLocation>
        <location evidence="1">Cell membrane</location>
        <topology evidence="1">Multi-pass membrane protein</topology>
    </subcellularLocation>
</comment>
<evidence type="ECO:0000256" key="2">
    <source>
        <dbReference type="ARBA" id="ARBA00006474"/>
    </source>
</evidence>
<evidence type="ECO:0000256" key="15">
    <source>
        <dbReference type="SAM" id="Phobius"/>
    </source>
</evidence>
<evidence type="ECO:0000256" key="5">
    <source>
        <dbReference type="ARBA" id="ARBA00022692"/>
    </source>
</evidence>
<keyword evidence="7" id="KW-0159">Chromosome partition</keyword>
<keyword evidence="4" id="KW-0132">Cell division</keyword>
<dbReference type="InterPro" id="IPR050206">
    <property type="entry name" value="FtsK/SpoIIIE/SftA"/>
</dbReference>
<dbReference type="SMART" id="SM00382">
    <property type="entry name" value="AAA"/>
    <property type="match status" value="1"/>
</dbReference>
<keyword evidence="5 15" id="KW-0812">Transmembrane</keyword>
<dbReference type="Pfam" id="PF13491">
    <property type="entry name" value="FtsK_4TM"/>
    <property type="match status" value="1"/>
</dbReference>
<feature type="transmembrane region" description="Helical" evidence="15">
    <location>
        <begin position="50"/>
        <end position="81"/>
    </location>
</feature>
<dbReference type="PANTHER" id="PTHR22683">
    <property type="entry name" value="SPORULATION PROTEIN RELATED"/>
    <property type="match status" value="1"/>
</dbReference>
<feature type="transmembrane region" description="Helical" evidence="15">
    <location>
        <begin position="93"/>
        <end position="111"/>
    </location>
</feature>
<reference evidence="17 18" key="1">
    <citation type="submission" date="2019-01" db="EMBL/GenBank/DDBJ databases">
        <title>Insights into ecological role of a new deltaproteobacterial order Candidatus Sinidesulfobacterales (Sva0485) by metagenomics and metatranscriptomics.</title>
        <authorList>
            <person name="Tan S."/>
            <person name="Liu J."/>
            <person name="Fang Y."/>
            <person name="Hedlund B.P."/>
            <person name="Lian Z.H."/>
            <person name="Huang L.Y."/>
            <person name="Li J.T."/>
            <person name="Huang L.N."/>
            <person name="Li W.J."/>
            <person name="Jiang H.C."/>
            <person name="Dong H.L."/>
            <person name="Shu W.S."/>
        </authorList>
    </citation>
    <scope>NUCLEOTIDE SEQUENCE [LARGE SCALE GENOMIC DNA]</scope>
    <source>
        <strain evidence="17">AP3</strain>
    </source>
</reference>
<evidence type="ECO:0000313" key="17">
    <source>
        <dbReference type="EMBL" id="RZD15313.1"/>
    </source>
</evidence>
<feature type="transmembrane region" description="Helical" evidence="15">
    <location>
        <begin position="7"/>
        <end position="30"/>
    </location>
</feature>
<dbReference type="GO" id="GO:0007059">
    <property type="term" value="P:chromosome segregation"/>
    <property type="evidence" value="ECO:0007669"/>
    <property type="project" value="UniProtKB-KW"/>
</dbReference>
<dbReference type="Gene3D" id="3.30.980.40">
    <property type="match status" value="1"/>
</dbReference>
<dbReference type="SUPFAM" id="SSF52540">
    <property type="entry name" value="P-loop containing nucleoside triphosphate hydrolases"/>
    <property type="match status" value="1"/>
</dbReference>
<evidence type="ECO:0000256" key="13">
    <source>
        <dbReference type="ARBA" id="ARBA00025923"/>
    </source>
</evidence>
<evidence type="ECO:0000256" key="4">
    <source>
        <dbReference type="ARBA" id="ARBA00022618"/>
    </source>
</evidence>
<evidence type="ECO:0000256" key="10">
    <source>
        <dbReference type="ARBA" id="ARBA00023125"/>
    </source>
</evidence>
<keyword evidence="12" id="KW-0131">Cell cycle</keyword>
<dbReference type="GO" id="GO:0003677">
    <property type="term" value="F:DNA binding"/>
    <property type="evidence" value="ECO:0007669"/>
    <property type="project" value="UniProtKB-KW"/>
</dbReference>
<keyword evidence="3" id="KW-1003">Cell membrane</keyword>
<dbReference type="InterPro" id="IPR025199">
    <property type="entry name" value="FtsK_4TM"/>
</dbReference>
<dbReference type="GO" id="GO:0005524">
    <property type="term" value="F:ATP binding"/>
    <property type="evidence" value="ECO:0007669"/>
    <property type="project" value="UniProtKB-UniRule"/>
</dbReference>
<keyword evidence="11 15" id="KW-0472">Membrane</keyword>
<evidence type="ECO:0000256" key="7">
    <source>
        <dbReference type="ARBA" id="ARBA00022829"/>
    </source>
</evidence>
<evidence type="ECO:0000259" key="16">
    <source>
        <dbReference type="PROSITE" id="PS50901"/>
    </source>
</evidence>
<keyword evidence="9 15" id="KW-1133">Transmembrane helix</keyword>
<dbReference type="SMART" id="SM00843">
    <property type="entry name" value="Ftsk_gamma"/>
    <property type="match status" value="1"/>
</dbReference>
<evidence type="ECO:0000256" key="6">
    <source>
        <dbReference type="ARBA" id="ARBA00022741"/>
    </source>
</evidence>
<keyword evidence="6 14" id="KW-0547">Nucleotide-binding</keyword>
<dbReference type="InterPro" id="IPR036388">
    <property type="entry name" value="WH-like_DNA-bd_sf"/>
</dbReference>
<dbReference type="InterPro" id="IPR018541">
    <property type="entry name" value="Ftsk_gamma"/>
</dbReference>
<dbReference type="Proteomes" id="UP000320813">
    <property type="component" value="Unassembled WGS sequence"/>
</dbReference>
<dbReference type="InterPro" id="IPR027417">
    <property type="entry name" value="P-loop_NTPase"/>
</dbReference>
<evidence type="ECO:0000256" key="3">
    <source>
        <dbReference type="ARBA" id="ARBA00022475"/>
    </source>
</evidence>
<sequence>MHGHKRIIGALLIIFFSIYSFLSLFSFSIFQETSNSYSISSVHKINWGGFAGGILSNLLLTIAGIGSFLLIFFILSIGILLIFNKITRSRLRFYAGIFIFLAALLIFLSALFPKFSYRGFIISGGGLIGSGIYYYLFRFFGEAGSIIIIVMLFLTSFYLVFKNIGVENLTASVYDIYNLIKRGIEEIKRLDTGIISIITNKLSSIVSLITLRIEKRKGLKKRKRSFIVNKELFGGSREDLIKDLDEKDDLTGINKKTGIDYRVIREKDGSFDFVGDRETKIPPISLIDFEGIKDAQKPDKLSLLGNATLIEKKLLDFGVKGKVTGINPGPIITMYEFEPASGVKIGRILSLSEDLTMALKSKPVRITGVIEGKSAVGIEVPNNKRETVYFSEGLNSKEFIESKSLLTIILGKNTTGGNVLFDIAKCPHLLIAGATGAGKSVFINTLVVSLLFKASYEELNFLMIDPKRLELTPFEELPHLICDVVYDAKKASIALKWAVSEMERRYRELQKAGVKNIEQHNERLKKQNQKPMPYLVIIIDELSDLMLTSPKDIETSIIRLSQMARACGIHLVIATQRPSVNVVTGVIKANMPSRIAFLVSSKVDSRTILDANGAEELLGNGDMLFMPPGQGRLARIHGSYISEDEIKKVLEFIKEKNFPPSKNELLINEFDNAGNFDRMITDDPDDEIYGEVLNMVASLDDNNNISISYIQRRFRIGFNRAARIMEKLQNDGILTKKGRT</sequence>
<dbReference type="Gene3D" id="3.40.50.300">
    <property type="entry name" value="P-loop containing nucleotide triphosphate hydrolases"/>
    <property type="match status" value="1"/>
</dbReference>
<feature type="binding site" evidence="14">
    <location>
        <begin position="433"/>
        <end position="440"/>
    </location>
    <ligand>
        <name>ATP</name>
        <dbReference type="ChEBI" id="CHEBI:30616"/>
    </ligand>
</feature>
<dbReference type="PANTHER" id="PTHR22683:SF41">
    <property type="entry name" value="DNA TRANSLOCASE FTSK"/>
    <property type="match status" value="1"/>
</dbReference>
<protein>
    <submittedName>
        <fullName evidence="17">DNA translocase FtsK</fullName>
    </submittedName>
</protein>
<dbReference type="InterPro" id="IPR041027">
    <property type="entry name" value="FtsK_alpha"/>
</dbReference>
<dbReference type="SUPFAM" id="SSF46785">
    <property type="entry name" value="Winged helix' DNA-binding domain"/>
    <property type="match status" value="1"/>
</dbReference>
<dbReference type="GO" id="GO:0051301">
    <property type="term" value="P:cell division"/>
    <property type="evidence" value="ECO:0007669"/>
    <property type="project" value="UniProtKB-KW"/>
</dbReference>
<evidence type="ECO:0000256" key="12">
    <source>
        <dbReference type="ARBA" id="ARBA00023306"/>
    </source>
</evidence>
<evidence type="ECO:0000256" key="8">
    <source>
        <dbReference type="ARBA" id="ARBA00022840"/>
    </source>
</evidence>
<organism evidence="17 18">
    <name type="scientific">Candidatus Acidulodesulfobacterium ferriphilum</name>
    <dbReference type="NCBI Taxonomy" id="2597223"/>
    <lineage>
        <taxon>Bacteria</taxon>
        <taxon>Deltaproteobacteria</taxon>
        <taxon>Candidatus Acidulodesulfobacterales</taxon>
        <taxon>Candidatus Acidulodesulfobacterium</taxon>
    </lineage>
</organism>
<evidence type="ECO:0000256" key="1">
    <source>
        <dbReference type="ARBA" id="ARBA00004651"/>
    </source>
</evidence>
<dbReference type="InterPro" id="IPR003593">
    <property type="entry name" value="AAA+_ATPase"/>
</dbReference>
<dbReference type="Gene3D" id="1.10.10.10">
    <property type="entry name" value="Winged helix-like DNA-binding domain superfamily/Winged helix DNA-binding domain"/>
    <property type="match status" value="1"/>
</dbReference>
<comment type="caution">
    <text evidence="17">The sequence shown here is derived from an EMBL/GenBank/DDBJ whole genome shotgun (WGS) entry which is preliminary data.</text>
</comment>
<dbReference type="InterPro" id="IPR002543">
    <property type="entry name" value="FtsK_dom"/>
</dbReference>
<comment type="similarity">
    <text evidence="2">Belongs to the FtsK/SpoIIIE/SftA family.</text>
</comment>
<feature type="transmembrane region" description="Helical" evidence="15">
    <location>
        <begin position="143"/>
        <end position="161"/>
    </location>
</feature>
<dbReference type="AlphaFoldDB" id="A0A519BDG6"/>
<dbReference type="Pfam" id="PF01580">
    <property type="entry name" value="FtsK_SpoIIIE"/>
    <property type="match status" value="1"/>
</dbReference>
<evidence type="ECO:0000256" key="11">
    <source>
        <dbReference type="ARBA" id="ARBA00023136"/>
    </source>
</evidence>
<feature type="domain" description="FtsK" evidence="16">
    <location>
        <begin position="416"/>
        <end position="606"/>
    </location>
</feature>
<evidence type="ECO:0000313" key="18">
    <source>
        <dbReference type="Proteomes" id="UP000320813"/>
    </source>
</evidence>
<comment type="subunit">
    <text evidence="13">Homohexamer. Forms a ring that surrounds DNA.</text>
</comment>